<dbReference type="InterPro" id="IPR050109">
    <property type="entry name" value="HTH-type_TetR-like_transc_reg"/>
</dbReference>
<evidence type="ECO:0000313" key="6">
    <source>
        <dbReference type="Proteomes" id="UP001596456"/>
    </source>
</evidence>
<dbReference type="Gene3D" id="1.10.357.10">
    <property type="entry name" value="Tetracycline Repressor, domain 2"/>
    <property type="match status" value="1"/>
</dbReference>
<protein>
    <submittedName>
        <fullName evidence="5">TetR/AcrR family transcriptional regulator</fullName>
    </submittedName>
</protein>
<name>A0ABW2KWI4_9PROT</name>
<accession>A0ABW2KWI4</accession>
<dbReference type="Pfam" id="PF14246">
    <property type="entry name" value="TetR_C_7"/>
    <property type="match status" value="1"/>
</dbReference>
<dbReference type="EMBL" id="JBHTCM010000010">
    <property type="protein sequence ID" value="MFC7333523.1"/>
    <property type="molecule type" value="Genomic_DNA"/>
</dbReference>
<evidence type="ECO:0000259" key="4">
    <source>
        <dbReference type="PROSITE" id="PS50977"/>
    </source>
</evidence>
<dbReference type="PANTHER" id="PTHR30055">
    <property type="entry name" value="HTH-TYPE TRANSCRIPTIONAL REGULATOR RUTR"/>
    <property type="match status" value="1"/>
</dbReference>
<keyword evidence="3" id="KW-0472">Membrane</keyword>
<dbReference type="InterPro" id="IPR036271">
    <property type="entry name" value="Tet_transcr_reg_TetR-rel_C_sf"/>
</dbReference>
<dbReference type="RefSeq" id="WP_377358652.1">
    <property type="nucleotide sequence ID" value="NZ_JBHTCM010000010.1"/>
</dbReference>
<dbReference type="PANTHER" id="PTHR30055:SF153">
    <property type="entry name" value="HTH-TYPE TRANSCRIPTIONAL REPRESSOR RV3405C"/>
    <property type="match status" value="1"/>
</dbReference>
<evidence type="ECO:0000256" key="2">
    <source>
        <dbReference type="PROSITE-ProRule" id="PRU00335"/>
    </source>
</evidence>
<dbReference type="PROSITE" id="PS50977">
    <property type="entry name" value="HTH_TETR_2"/>
    <property type="match status" value="1"/>
</dbReference>
<reference evidence="6" key="1">
    <citation type="journal article" date="2019" name="Int. J. Syst. Evol. Microbiol.">
        <title>The Global Catalogue of Microorganisms (GCM) 10K type strain sequencing project: providing services to taxonomists for standard genome sequencing and annotation.</title>
        <authorList>
            <consortium name="The Broad Institute Genomics Platform"/>
            <consortium name="The Broad Institute Genome Sequencing Center for Infectious Disease"/>
            <person name="Wu L."/>
            <person name="Ma J."/>
        </authorList>
    </citation>
    <scope>NUCLEOTIDE SEQUENCE [LARGE SCALE GENOMIC DNA]</scope>
    <source>
        <strain evidence="6">CGMCC 1.16275</strain>
    </source>
</reference>
<dbReference type="Proteomes" id="UP001596456">
    <property type="component" value="Unassembled WGS sequence"/>
</dbReference>
<dbReference type="SUPFAM" id="SSF46689">
    <property type="entry name" value="Homeodomain-like"/>
    <property type="match status" value="1"/>
</dbReference>
<feature type="transmembrane region" description="Helical" evidence="3">
    <location>
        <begin position="157"/>
        <end position="174"/>
    </location>
</feature>
<sequence length="210" mass="23675">MPDRLPRRRKETRPAELLEAALDLFAEKGFAATRMEDIAARAGASKGTLYLYFPSKQAVFEALVHSALLPNMERLEAVVAGYEGSTPELLRTTLRILARLLENRRLIVLPKLVLAEAANFPDLARFHKRAVVDRGLGLIASILERGMARGEFRRQNPVLVARLFVAPFLMMVMWRTTFEPLDESFAIDTTRHLETHLDILLRGLAAEETP</sequence>
<dbReference type="SUPFAM" id="SSF48498">
    <property type="entry name" value="Tetracyclin repressor-like, C-terminal domain"/>
    <property type="match status" value="1"/>
</dbReference>
<gene>
    <name evidence="5" type="ORF">ACFQPS_10150</name>
</gene>
<organism evidence="5 6">
    <name type="scientific">Rhodocista pekingensis</name>
    <dbReference type="NCBI Taxonomy" id="201185"/>
    <lineage>
        <taxon>Bacteria</taxon>
        <taxon>Pseudomonadati</taxon>
        <taxon>Pseudomonadota</taxon>
        <taxon>Alphaproteobacteria</taxon>
        <taxon>Rhodospirillales</taxon>
        <taxon>Azospirillaceae</taxon>
        <taxon>Rhodocista</taxon>
    </lineage>
</organism>
<keyword evidence="3" id="KW-0812">Transmembrane</keyword>
<dbReference type="Pfam" id="PF00440">
    <property type="entry name" value="TetR_N"/>
    <property type="match status" value="1"/>
</dbReference>
<keyword evidence="6" id="KW-1185">Reference proteome</keyword>
<dbReference type="PRINTS" id="PR00455">
    <property type="entry name" value="HTHTETR"/>
</dbReference>
<evidence type="ECO:0000256" key="3">
    <source>
        <dbReference type="SAM" id="Phobius"/>
    </source>
</evidence>
<dbReference type="InterPro" id="IPR039536">
    <property type="entry name" value="TetR_C_Proteobacteria"/>
</dbReference>
<keyword evidence="3" id="KW-1133">Transmembrane helix</keyword>
<keyword evidence="1 2" id="KW-0238">DNA-binding</keyword>
<feature type="DNA-binding region" description="H-T-H motif" evidence="2">
    <location>
        <begin position="34"/>
        <end position="53"/>
    </location>
</feature>
<dbReference type="InterPro" id="IPR009057">
    <property type="entry name" value="Homeodomain-like_sf"/>
</dbReference>
<feature type="domain" description="HTH tetR-type" evidence="4">
    <location>
        <begin position="11"/>
        <end position="71"/>
    </location>
</feature>
<evidence type="ECO:0000313" key="5">
    <source>
        <dbReference type="EMBL" id="MFC7333523.1"/>
    </source>
</evidence>
<proteinExistence type="predicted"/>
<dbReference type="InterPro" id="IPR001647">
    <property type="entry name" value="HTH_TetR"/>
</dbReference>
<comment type="caution">
    <text evidence="5">The sequence shown here is derived from an EMBL/GenBank/DDBJ whole genome shotgun (WGS) entry which is preliminary data.</text>
</comment>
<evidence type="ECO:0000256" key="1">
    <source>
        <dbReference type="ARBA" id="ARBA00023125"/>
    </source>
</evidence>